<proteinExistence type="inferred from homology"/>
<dbReference type="SUPFAM" id="SSF46785">
    <property type="entry name" value="Winged helix' DNA-binding domain"/>
    <property type="match status" value="1"/>
</dbReference>
<name>A0AA36DWL0_LACSI</name>
<feature type="region of interest" description="Disordered" evidence="10">
    <location>
        <begin position="193"/>
        <end position="228"/>
    </location>
</feature>
<evidence type="ECO:0000256" key="5">
    <source>
        <dbReference type="ARBA" id="ARBA00023016"/>
    </source>
</evidence>
<keyword evidence="6" id="KW-0238">DNA-binding</keyword>
<evidence type="ECO:0000256" key="8">
    <source>
        <dbReference type="ARBA" id="ARBA00023242"/>
    </source>
</evidence>
<feature type="compositionally biased region" description="Polar residues" evidence="10">
    <location>
        <begin position="200"/>
        <end position="223"/>
    </location>
</feature>
<gene>
    <name evidence="12" type="ORF">LSALG_LOCUS14193</name>
</gene>
<dbReference type="PANTHER" id="PTHR10015:SF333">
    <property type="entry name" value="HEAT STRESS TRANSCRIPTION FACTOR B-2A"/>
    <property type="match status" value="1"/>
</dbReference>
<reference evidence="12" key="1">
    <citation type="submission" date="2023-04" db="EMBL/GenBank/DDBJ databases">
        <authorList>
            <person name="Vijverberg K."/>
            <person name="Xiong W."/>
            <person name="Schranz E."/>
        </authorList>
    </citation>
    <scope>NUCLEOTIDE SEQUENCE</scope>
</reference>
<keyword evidence="8" id="KW-0539">Nucleus</keyword>
<feature type="region of interest" description="Disordered" evidence="10">
    <location>
        <begin position="363"/>
        <end position="390"/>
    </location>
</feature>
<feature type="compositionally biased region" description="Low complexity" evidence="10">
    <location>
        <begin position="284"/>
        <end position="295"/>
    </location>
</feature>
<feature type="domain" description="HSF-type DNA-binding" evidence="11">
    <location>
        <begin position="105"/>
        <end position="129"/>
    </location>
</feature>
<comment type="subunit">
    <text evidence="2">Homotrimer.</text>
</comment>
<dbReference type="AlphaFoldDB" id="A0AA36DWL0"/>
<dbReference type="InterPro" id="IPR036390">
    <property type="entry name" value="WH_DNA-bd_sf"/>
</dbReference>
<organism evidence="12 13">
    <name type="scientific">Lactuca saligna</name>
    <name type="common">Willowleaf lettuce</name>
    <dbReference type="NCBI Taxonomy" id="75948"/>
    <lineage>
        <taxon>Eukaryota</taxon>
        <taxon>Viridiplantae</taxon>
        <taxon>Streptophyta</taxon>
        <taxon>Embryophyta</taxon>
        <taxon>Tracheophyta</taxon>
        <taxon>Spermatophyta</taxon>
        <taxon>Magnoliopsida</taxon>
        <taxon>eudicotyledons</taxon>
        <taxon>Gunneridae</taxon>
        <taxon>Pentapetalae</taxon>
        <taxon>asterids</taxon>
        <taxon>campanulids</taxon>
        <taxon>Asterales</taxon>
        <taxon>Asteraceae</taxon>
        <taxon>Cichorioideae</taxon>
        <taxon>Cichorieae</taxon>
        <taxon>Lactucinae</taxon>
        <taxon>Lactuca</taxon>
    </lineage>
</organism>
<evidence type="ECO:0000259" key="11">
    <source>
        <dbReference type="PROSITE" id="PS00434"/>
    </source>
</evidence>
<keyword evidence="5" id="KW-0346">Stress response</keyword>
<comment type="similarity">
    <text evidence="9">Belongs to the HSF family.</text>
</comment>
<evidence type="ECO:0000313" key="12">
    <source>
        <dbReference type="EMBL" id="CAI9274090.1"/>
    </source>
</evidence>
<dbReference type="PRINTS" id="PR00056">
    <property type="entry name" value="HSFDOMAIN"/>
</dbReference>
<keyword evidence="7" id="KW-0804">Transcription</keyword>
<dbReference type="PROSITE" id="PS00434">
    <property type="entry name" value="HSF_DOMAIN"/>
    <property type="match status" value="1"/>
</dbReference>
<dbReference type="InterPro" id="IPR036388">
    <property type="entry name" value="WH-like_DNA-bd_sf"/>
</dbReference>
<comment type="subcellular location">
    <subcellularLocation>
        <location evidence="1">Nucleus</location>
    </subcellularLocation>
</comment>
<keyword evidence="4" id="KW-0805">Transcription regulation</keyword>
<dbReference type="GO" id="GO:0003700">
    <property type="term" value="F:DNA-binding transcription factor activity"/>
    <property type="evidence" value="ECO:0007669"/>
    <property type="project" value="InterPro"/>
</dbReference>
<dbReference type="EMBL" id="OX465078">
    <property type="protein sequence ID" value="CAI9274090.1"/>
    <property type="molecule type" value="Genomic_DNA"/>
</dbReference>
<evidence type="ECO:0000256" key="2">
    <source>
        <dbReference type="ARBA" id="ARBA00011233"/>
    </source>
</evidence>
<evidence type="ECO:0000256" key="4">
    <source>
        <dbReference type="ARBA" id="ARBA00023015"/>
    </source>
</evidence>
<sequence>MMNRKPHREILNRIMRCGLVRCGRFMRFVAQPYSTPHSDLSSYTELSGILKPTARSVTIHAFSKHLIRRCSELVDDKAIDGVISWNEDGSTFIVWNPTEFAKDLLPKYFKHNNFSSFVRQLNTYGFRKVVPDRWEFSNDCFRRGEKRLLCDIQRRKIASTPPAQPQVPAPSPAVAAIPVLPVLSPPLGMVSPCDSGEEQVVSSNSSRGATTNLSRETTASGGTNAELVGENERLKKENVELNKELSQMKNLCSNIYVMMSSYAKNKPSEGSTSQQSPPEPEAATTTTTMTTTTMTPLDLLPLKRLADECLGRAGDDGDYLETTEADEMSPRLFGVTIGVKRSREGVSGGGGAAEQYNELRLRQPGGDVKSEPLDQNDNGSSSVDNQESTWMLRQCQRSDRNMLN</sequence>
<evidence type="ECO:0000256" key="9">
    <source>
        <dbReference type="RuleBase" id="RU004020"/>
    </source>
</evidence>
<accession>A0AA36DWL0</accession>
<dbReference type="Gene3D" id="1.10.10.10">
    <property type="entry name" value="Winged helix-like DNA-binding domain superfamily/Winged helix DNA-binding domain"/>
    <property type="match status" value="1"/>
</dbReference>
<feature type="compositionally biased region" description="Polar residues" evidence="10">
    <location>
        <begin position="373"/>
        <end position="390"/>
    </location>
</feature>
<evidence type="ECO:0000313" key="13">
    <source>
        <dbReference type="Proteomes" id="UP001177003"/>
    </source>
</evidence>
<dbReference type="Pfam" id="PF00447">
    <property type="entry name" value="HSF_DNA-bind"/>
    <property type="match status" value="1"/>
</dbReference>
<dbReference type="GO" id="GO:0000978">
    <property type="term" value="F:RNA polymerase II cis-regulatory region sequence-specific DNA binding"/>
    <property type="evidence" value="ECO:0007669"/>
    <property type="project" value="TreeGrafter"/>
</dbReference>
<keyword evidence="13" id="KW-1185">Reference proteome</keyword>
<protein>
    <recommendedName>
        <fullName evidence="11">HSF-type DNA-binding domain-containing protein</fullName>
    </recommendedName>
</protein>
<dbReference type="Proteomes" id="UP001177003">
    <property type="component" value="Chromosome 2"/>
</dbReference>
<dbReference type="FunFam" id="1.10.10.10:FF:000037">
    <property type="entry name" value="Heat stress transcription factor B-4"/>
    <property type="match status" value="1"/>
</dbReference>
<evidence type="ECO:0000256" key="1">
    <source>
        <dbReference type="ARBA" id="ARBA00004123"/>
    </source>
</evidence>
<evidence type="ECO:0000256" key="6">
    <source>
        <dbReference type="ARBA" id="ARBA00023125"/>
    </source>
</evidence>
<keyword evidence="3" id="KW-0597">Phosphoprotein</keyword>
<dbReference type="SMART" id="SM00415">
    <property type="entry name" value="HSF"/>
    <property type="match status" value="1"/>
</dbReference>
<dbReference type="GO" id="GO:0005634">
    <property type="term" value="C:nucleus"/>
    <property type="evidence" value="ECO:0007669"/>
    <property type="project" value="UniProtKB-SubCell"/>
</dbReference>
<dbReference type="PANTHER" id="PTHR10015">
    <property type="entry name" value="HEAT SHOCK TRANSCRIPTION FACTOR"/>
    <property type="match status" value="1"/>
</dbReference>
<dbReference type="InterPro" id="IPR000232">
    <property type="entry name" value="HSF_DNA-bd"/>
</dbReference>
<evidence type="ECO:0000256" key="7">
    <source>
        <dbReference type="ARBA" id="ARBA00023163"/>
    </source>
</evidence>
<feature type="region of interest" description="Disordered" evidence="10">
    <location>
        <begin position="264"/>
        <end position="296"/>
    </location>
</feature>
<evidence type="ECO:0000256" key="3">
    <source>
        <dbReference type="ARBA" id="ARBA00022553"/>
    </source>
</evidence>
<dbReference type="GO" id="GO:0006357">
    <property type="term" value="P:regulation of transcription by RNA polymerase II"/>
    <property type="evidence" value="ECO:0007669"/>
    <property type="project" value="TreeGrafter"/>
</dbReference>
<evidence type="ECO:0000256" key="10">
    <source>
        <dbReference type="SAM" id="MobiDB-lite"/>
    </source>
</evidence>